<dbReference type="AlphaFoldDB" id="A0A0B7A2M9"/>
<feature type="non-terminal residue" evidence="2">
    <location>
        <position position="1"/>
    </location>
</feature>
<evidence type="ECO:0000313" key="2">
    <source>
        <dbReference type="EMBL" id="CEK75043.1"/>
    </source>
</evidence>
<sequence>NKHKEEEEQEPLAVVKQHKLVEFGNAMMHNTLLRIILQGTVKDGRRRAKSWIDTIKSKIFPHSNEKLRTENNGWFLIIIIKNIIFRIQTESEKQHI</sequence>
<accession>A0A0B7A2M9</accession>
<reference evidence="2" key="1">
    <citation type="submission" date="2014-12" db="EMBL/GenBank/DDBJ databases">
        <title>Insight into the proteome of Arion vulgaris.</title>
        <authorList>
            <person name="Aradska J."/>
            <person name="Bulat T."/>
            <person name="Smidak R."/>
            <person name="Sarate P."/>
            <person name="Gangsoo J."/>
            <person name="Sialana F."/>
            <person name="Bilban M."/>
            <person name="Lubec G."/>
        </authorList>
    </citation>
    <scope>NUCLEOTIDE SEQUENCE</scope>
    <source>
        <tissue evidence="2">Skin</tissue>
    </source>
</reference>
<evidence type="ECO:0000313" key="1">
    <source>
        <dbReference type="EMBL" id="CEK75042.1"/>
    </source>
</evidence>
<dbReference type="EMBL" id="HACG01028178">
    <property type="protein sequence ID" value="CEK75043.1"/>
    <property type="molecule type" value="Transcribed_RNA"/>
</dbReference>
<gene>
    <name evidence="2" type="primary">ORF93720</name>
    <name evidence="1" type="synonym">ORF93718</name>
</gene>
<dbReference type="EMBL" id="HACG01028177">
    <property type="protein sequence ID" value="CEK75042.1"/>
    <property type="molecule type" value="Transcribed_RNA"/>
</dbReference>
<proteinExistence type="predicted"/>
<name>A0A0B7A2M9_9EUPU</name>
<organism evidence="2">
    <name type="scientific">Arion vulgaris</name>
    <dbReference type="NCBI Taxonomy" id="1028688"/>
    <lineage>
        <taxon>Eukaryota</taxon>
        <taxon>Metazoa</taxon>
        <taxon>Spiralia</taxon>
        <taxon>Lophotrochozoa</taxon>
        <taxon>Mollusca</taxon>
        <taxon>Gastropoda</taxon>
        <taxon>Heterobranchia</taxon>
        <taxon>Euthyneura</taxon>
        <taxon>Panpulmonata</taxon>
        <taxon>Eupulmonata</taxon>
        <taxon>Stylommatophora</taxon>
        <taxon>Helicina</taxon>
        <taxon>Arionoidea</taxon>
        <taxon>Arionidae</taxon>
        <taxon>Arion</taxon>
    </lineage>
</organism>
<protein>
    <submittedName>
        <fullName evidence="2">Uncharacterized protein</fullName>
    </submittedName>
</protein>